<dbReference type="OrthoDB" id="6247875at2759"/>
<dbReference type="EMBL" id="CAMKVN010000016">
    <property type="protein sequence ID" value="CAI2161840.1"/>
    <property type="molecule type" value="Genomic_DNA"/>
</dbReference>
<reference evidence="1" key="1">
    <citation type="submission" date="2022-08" db="EMBL/GenBank/DDBJ databases">
        <authorList>
            <person name="Kallberg Y."/>
            <person name="Tangrot J."/>
            <person name="Rosling A."/>
        </authorList>
    </citation>
    <scope>NUCLEOTIDE SEQUENCE</scope>
    <source>
        <strain evidence="1">Wild A</strain>
    </source>
</reference>
<comment type="caution">
    <text evidence="1">The sequence shown here is derived from an EMBL/GenBank/DDBJ whole genome shotgun (WGS) entry which is preliminary data.</text>
</comment>
<sequence>MPIGDDSYHCVFKPTFPSNLTINEIISVIKAPSNNQKAKTFPNAFIAYKKALIKENRIRNIKLPPMGKLSKIASYYWDEEPEIVKKFYKKLSEDAKSLYKQNGIQIIFDKRMNEVEESGQVGQVSRVTSEIRSDSDYVNYTQRIEVPVEYIIKTQNSTSGYFPVEDYSASVMNSFLGSNPNNSSQDSFPNSNFFEDAYRINEVNINQKDNRFFTPANHVNTQGIDVPAEYIINTQNSTSGYLPIEDCVMNPFLNRNPINSCFPNSSFFEDTYRMNKAPIDQEDVGLFTPPRVANHVNYTQGIEGTNFTPNTYLPFEDYSTCNPFEEYGMEHNFNDFVLVENNQEIVQVSPCDAKTNCINYGTVGVLPVENIITNL</sequence>
<name>A0A9W4SAE2_9GLOM</name>
<dbReference type="SUPFAM" id="SSF47095">
    <property type="entry name" value="HMG-box"/>
    <property type="match status" value="1"/>
</dbReference>
<dbReference type="AlphaFoldDB" id="A0A9W4SAE2"/>
<accession>A0A9W4SAE2</accession>
<dbReference type="Gene3D" id="1.10.30.10">
    <property type="entry name" value="High mobility group box domain"/>
    <property type="match status" value="1"/>
</dbReference>
<keyword evidence="2" id="KW-1185">Reference proteome</keyword>
<organism evidence="1 2">
    <name type="scientific">Funneliformis geosporum</name>
    <dbReference type="NCBI Taxonomy" id="1117311"/>
    <lineage>
        <taxon>Eukaryota</taxon>
        <taxon>Fungi</taxon>
        <taxon>Fungi incertae sedis</taxon>
        <taxon>Mucoromycota</taxon>
        <taxon>Glomeromycotina</taxon>
        <taxon>Glomeromycetes</taxon>
        <taxon>Glomerales</taxon>
        <taxon>Glomeraceae</taxon>
        <taxon>Funneliformis</taxon>
    </lineage>
</organism>
<protein>
    <submittedName>
        <fullName evidence="1">3309_t:CDS:1</fullName>
    </submittedName>
</protein>
<proteinExistence type="predicted"/>
<gene>
    <name evidence="1" type="ORF">FWILDA_LOCUS256</name>
</gene>
<evidence type="ECO:0000313" key="2">
    <source>
        <dbReference type="Proteomes" id="UP001153678"/>
    </source>
</evidence>
<dbReference type="InterPro" id="IPR036910">
    <property type="entry name" value="HMG_box_dom_sf"/>
</dbReference>
<dbReference type="Proteomes" id="UP001153678">
    <property type="component" value="Unassembled WGS sequence"/>
</dbReference>
<evidence type="ECO:0000313" key="1">
    <source>
        <dbReference type="EMBL" id="CAI2161840.1"/>
    </source>
</evidence>